<proteinExistence type="predicted"/>
<keyword evidence="2" id="KW-1185">Reference proteome</keyword>
<dbReference type="AlphaFoldDB" id="A0A8X8ZHG2"/>
<dbReference type="EMBL" id="PNBA02000012">
    <property type="protein sequence ID" value="KAG6404788.1"/>
    <property type="molecule type" value="Genomic_DNA"/>
</dbReference>
<evidence type="ECO:0000313" key="2">
    <source>
        <dbReference type="Proteomes" id="UP000298416"/>
    </source>
</evidence>
<protein>
    <submittedName>
        <fullName evidence="1">Uncharacterized protein</fullName>
    </submittedName>
</protein>
<organism evidence="1">
    <name type="scientific">Salvia splendens</name>
    <name type="common">Scarlet sage</name>
    <dbReference type="NCBI Taxonomy" id="180675"/>
    <lineage>
        <taxon>Eukaryota</taxon>
        <taxon>Viridiplantae</taxon>
        <taxon>Streptophyta</taxon>
        <taxon>Embryophyta</taxon>
        <taxon>Tracheophyta</taxon>
        <taxon>Spermatophyta</taxon>
        <taxon>Magnoliopsida</taxon>
        <taxon>eudicotyledons</taxon>
        <taxon>Gunneridae</taxon>
        <taxon>Pentapetalae</taxon>
        <taxon>asterids</taxon>
        <taxon>lamiids</taxon>
        <taxon>Lamiales</taxon>
        <taxon>Lamiaceae</taxon>
        <taxon>Nepetoideae</taxon>
        <taxon>Mentheae</taxon>
        <taxon>Salviinae</taxon>
        <taxon>Salvia</taxon>
        <taxon>Salvia subgen. Calosphace</taxon>
        <taxon>core Calosphace</taxon>
    </lineage>
</organism>
<sequence length="118" mass="13749">MLSIQKAEKEMGFEIFRSYGDSRPSHHHVIHFDEKSDVGKLFASLVKLERLRRLILRGFCFRSMLCLDEIGVRDGVWHLRLDGRLVIGCKILSRTSSTRDDEFVKQKQETNPNVRLGF</sequence>
<accession>A0A8X8ZHG2</accession>
<name>A0A8X8ZHG2_SALSN</name>
<gene>
    <name evidence="1" type="ORF">SASPL_132364</name>
</gene>
<evidence type="ECO:0000313" key="1">
    <source>
        <dbReference type="EMBL" id="KAG6404788.1"/>
    </source>
</evidence>
<reference evidence="1" key="1">
    <citation type="submission" date="2018-01" db="EMBL/GenBank/DDBJ databases">
        <authorList>
            <person name="Mao J.F."/>
        </authorList>
    </citation>
    <scope>NUCLEOTIDE SEQUENCE</scope>
    <source>
        <strain evidence="1">Huo1</strain>
        <tissue evidence="1">Leaf</tissue>
    </source>
</reference>
<reference evidence="1" key="2">
    <citation type="submission" date="2020-08" db="EMBL/GenBank/DDBJ databases">
        <title>Plant Genome Project.</title>
        <authorList>
            <person name="Zhang R.-G."/>
        </authorList>
    </citation>
    <scope>NUCLEOTIDE SEQUENCE</scope>
    <source>
        <strain evidence="1">Huo1</strain>
        <tissue evidence="1">Leaf</tissue>
    </source>
</reference>
<comment type="caution">
    <text evidence="1">The sequence shown here is derived from an EMBL/GenBank/DDBJ whole genome shotgun (WGS) entry which is preliminary data.</text>
</comment>
<dbReference type="Proteomes" id="UP000298416">
    <property type="component" value="Unassembled WGS sequence"/>
</dbReference>